<dbReference type="Proteomes" id="UP000814140">
    <property type="component" value="Unassembled WGS sequence"/>
</dbReference>
<accession>A0ACB8SII9</accession>
<sequence length="256" mass="28743">MILPMAPPSITLYDVPSAAPEAWAPNIWRIRLILNYKRLPYRTVWVEFHDVERAMRAIHAAPTSAGRDGRPIYALPAISVPHHSTGAPMVLSNVAAIAEYLEVTFPARPVFPEGSRALQVVFVQYLSEVVLQPLLPIMVPLTHFRLPPRAQAHFRGSAPMPMPPHLQPGPQNEQAWQAVKDKFDALASMLDKNNGLDGDGVVAMGRELSYADFAICSVLIWIERVAPHDGWARIRSWSGGRWVRLWDRCKDYMDVL</sequence>
<evidence type="ECO:0000313" key="1">
    <source>
        <dbReference type="EMBL" id="KAI0055688.1"/>
    </source>
</evidence>
<protein>
    <submittedName>
        <fullName evidence="1">Uncharacterized protein</fullName>
    </submittedName>
</protein>
<evidence type="ECO:0000313" key="2">
    <source>
        <dbReference type="Proteomes" id="UP000814140"/>
    </source>
</evidence>
<proteinExistence type="predicted"/>
<reference evidence="1" key="2">
    <citation type="journal article" date="2022" name="New Phytol.">
        <title>Evolutionary transition to the ectomycorrhizal habit in the genomes of a hyperdiverse lineage of mushroom-forming fungi.</title>
        <authorList>
            <person name="Looney B."/>
            <person name="Miyauchi S."/>
            <person name="Morin E."/>
            <person name="Drula E."/>
            <person name="Courty P.E."/>
            <person name="Kohler A."/>
            <person name="Kuo A."/>
            <person name="LaButti K."/>
            <person name="Pangilinan J."/>
            <person name="Lipzen A."/>
            <person name="Riley R."/>
            <person name="Andreopoulos W."/>
            <person name="He G."/>
            <person name="Johnson J."/>
            <person name="Nolan M."/>
            <person name="Tritt A."/>
            <person name="Barry K.W."/>
            <person name="Grigoriev I.V."/>
            <person name="Nagy L.G."/>
            <person name="Hibbett D."/>
            <person name="Henrissat B."/>
            <person name="Matheny P.B."/>
            <person name="Labbe J."/>
            <person name="Martin F.M."/>
        </authorList>
    </citation>
    <scope>NUCLEOTIDE SEQUENCE</scope>
    <source>
        <strain evidence="1">HHB10654</strain>
    </source>
</reference>
<organism evidence="1 2">
    <name type="scientific">Artomyces pyxidatus</name>
    <dbReference type="NCBI Taxonomy" id="48021"/>
    <lineage>
        <taxon>Eukaryota</taxon>
        <taxon>Fungi</taxon>
        <taxon>Dikarya</taxon>
        <taxon>Basidiomycota</taxon>
        <taxon>Agaricomycotina</taxon>
        <taxon>Agaricomycetes</taxon>
        <taxon>Russulales</taxon>
        <taxon>Auriscalpiaceae</taxon>
        <taxon>Artomyces</taxon>
    </lineage>
</organism>
<reference evidence="1" key="1">
    <citation type="submission" date="2021-03" db="EMBL/GenBank/DDBJ databases">
        <authorList>
            <consortium name="DOE Joint Genome Institute"/>
            <person name="Ahrendt S."/>
            <person name="Looney B.P."/>
            <person name="Miyauchi S."/>
            <person name="Morin E."/>
            <person name="Drula E."/>
            <person name="Courty P.E."/>
            <person name="Chicoki N."/>
            <person name="Fauchery L."/>
            <person name="Kohler A."/>
            <person name="Kuo A."/>
            <person name="Labutti K."/>
            <person name="Pangilinan J."/>
            <person name="Lipzen A."/>
            <person name="Riley R."/>
            <person name="Andreopoulos W."/>
            <person name="He G."/>
            <person name="Johnson J."/>
            <person name="Barry K.W."/>
            <person name="Grigoriev I.V."/>
            <person name="Nagy L."/>
            <person name="Hibbett D."/>
            <person name="Henrissat B."/>
            <person name="Matheny P.B."/>
            <person name="Labbe J."/>
            <person name="Martin F."/>
        </authorList>
    </citation>
    <scope>NUCLEOTIDE SEQUENCE</scope>
    <source>
        <strain evidence="1">HHB10654</strain>
    </source>
</reference>
<dbReference type="EMBL" id="MU277282">
    <property type="protein sequence ID" value="KAI0055688.1"/>
    <property type="molecule type" value="Genomic_DNA"/>
</dbReference>
<name>A0ACB8SII9_9AGAM</name>
<gene>
    <name evidence="1" type="ORF">BV25DRAFT_1733312</name>
</gene>
<comment type="caution">
    <text evidence="1">The sequence shown here is derived from an EMBL/GenBank/DDBJ whole genome shotgun (WGS) entry which is preliminary data.</text>
</comment>
<keyword evidence="2" id="KW-1185">Reference proteome</keyword>